<dbReference type="SUPFAM" id="SSF158446">
    <property type="entry name" value="IVS-encoded protein-like"/>
    <property type="match status" value="1"/>
</dbReference>
<name>A0A1I4YP98_9FLAO</name>
<dbReference type="PANTHER" id="PTHR38471:SF2">
    <property type="entry name" value="FOUR HELIX BUNDLE PROTEIN"/>
    <property type="match status" value="1"/>
</dbReference>
<dbReference type="RefSeq" id="WP_092908840.1">
    <property type="nucleotide sequence ID" value="NZ_FOUZ01000011.1"/>
</dbReference>
<dbReference type="PIRSF" id="PIRSF035652">
    <property type="entry name" value="CHP02436"/>
    <property type="match status" value="1"/>
</dbReference>
<organism evidence="1 2">
    <name type="scientific">Algoriella xinjiangensis</name>
    <dbReference type="NCBI Taxonomy" id="684065"/>
    <lineage>
        <taxon>Bacteria</taxon>
        <taxon>Pseudomonadati</taxon>
        <taxon>Bacteroidota</taxon>
        <taxon>Flavobacteriia</taxon>
        <taxon>Flavobacteriales</taxon>
        <taxon>Weeksellaceae</taxon>
        <taxon>Algoriella</taxon>
    </lineage>
</organism>
<accession>A0A1I4YP98</accession>
<gene>
    <name evidence="1" type="ORF">SAMN05421738_111122</name>
</gene>
<dbReference type="AlphaFoldDB" id="A0A1I4YP98"/>
<evidence type="ECO:0000313" key="2">
    <source>
        <dbReference type="Proteomes" id="UP000199149"/>
    </source>
</evidence>
<dbReference type="InterPro" id="IPR036583">
    <property type="entry name" value="23S_rRNA_IVS_sf"/>
</dbReference>
<dbReference type="PANTHER" id="PTHR38471">
    <property type="entry name" value="FOUR HELIX BUNDLE PROTEIN"/>
    <property type="match status" value="1"/>
</dbReference>
<dbReference type="NCBIfam" id="TIGR02436">
    <property type="entry name" value="four helix bundle protein"/>
    <property type="match status" value="1"/>
</dbReference>
<dbReference type="InterPro" id="IPR012657">
    <property type="entry name" value="23S_rRNA-intervening_sequence"/>
</dbReference>
<evidence type="ECO:0000313" key="1">
    <source>
        <dbReference type="EMBL" id="SFN39430.1"/>
    </source>
</evidence>
<proteinExistence type="predicted"/>
<dbReference type="Proteomes" id="UP000199149">
    <property type="component" value="Unassembled WGS sequence"/>
</dbReference>
<protein>
    <submittedName>
        <fullName evidence="1">Four helix bundle protein</fullName>
    </submittedName>
</protein>
<dbReference type="EMBL" id="FOUZ01000011">
    <property type="protein sequence ID" value="SFN39430.1"/>
    <property type="molecule type" value="Genomic_DNA"/>
</dbReference>
<dbReference type="Pfam" id="PF05635">
    <property type="entry name" value="23S_rRNA_IVP"/>
    <property type="match status" value="1"/>
</dbReference>
<sequence length="116" mass="13343">MKENNLLDRIFNFSVDTLKFLRTLPLNDELKVIKYQLIKSSTSVGANYEESQGASSKADFNNKIRIVLREARESNYWLRIISALDYKSDKLQTLLQESKELKNIFGAILLKGNKEG</sequence>
<dbReference type="STRING" id="684065.SAMN05421738_111122"/>
<dbReference type="OrthoDB" id="285993at2"/>
<dbReference type="Gene3D" id="1.20.1440.60">
    <property type="entry name" value="23S rRNA-intervening sequence"/>
    <property type="match status" value="1"/>
</dbReference>
<reference evidence="2" key="1">
    <citation type="submission" date="2016-10" db="EMBL/GenBank/DDBJ databases">
        <authorList>
            <person name="Varghese N."/>
            <person name="Submissions S."/>
        </authorList>
    </citation>
    <scope>NUCLEOTIDE SEQUENCE [LARGE SCALE GENOMIC DNA]</scope>
    <source>
        <strain evidence="2">XJ109</strain>
    </source>
</reference>
<keyword evidence="2" id="KW-1185">Reference proteome</keyword>